<dbReference type="EMBL" id="FMSH01000409">
    <property type="protein sequence ID" value="SCU87207.1"/>
    <property type="molecule type" value="Genomic_DNA"/>
</dbReference>
<dbReference type="Pfam" id="PF07969">
    <property type="entry name" value="Amidohydro_3"/>
    <property type="match status" value="2"/>
</dbReference>
<sequence length="501" mass="53602">MSDPTSAHATHYDLLIAGGTVIDGSKAPRFSADIGVRDGCIAAIGDLGGHTAERVLDATGLIVAPGFIDAHTHDDQAVLSQPTMPFKVSQGVTTVIAGNCGISAAPLRADMDLPMPLSLIDTPAQGRFTTFAAYLDALRATPSSVNVAAMVGHSTLRAVTMAALDRPADAREIAAMRALVEEAMQAGAIGLSTGTFYPPAAMATTEEIIEVCRPLSVRKALYVTHMRDESDHVMASLDETFRIGRELGVPVVVSHHKVQRQANFGKSQVTLRFIREAMKHQCVSLDCYPYTAGSTMIRTDRGMLDGRVLIAASEPHPECAGRDLDDIAREWGVPKDEAARRLQPGTAIYFQMDEDDVQRILAFDETMIGSDGIPVGASPHPRLWGTFPRVLGHYCREVGLFPLETAVWKMTGLTARNFGLHRRGTLAVGHHADIVVFDAANVRDAASYETPTRPAEGIDTVIVNGGITWRHGAHSGTRNGQVITRPALPEAGNAAPAKGPQ</sequence>
<gene>
    <name evidence="2" type="primary">dan</name>
    <name evidence="2" type="ORF">CNECB9_4670007</name>
</gene>
<proteinExistence type="predicted"/>
<evidence type="ECO:0000313" key="2">
    <source>
        <dbReference type="EMBL" id="SCU87207.1"/>
    </source>
</evidence>
<dbReference type="Gene3D" id="3.30.1490.130">
    <property type="entry name" value="D-aminoacylase. Domain 3"/>
    <property type="match status" value="1"/>
</dbReference>
<dbReference type="GO" id="GO:0047420">
    <property type="term" value="F:N-acyl-D-amino-acid deacylase activity"/>
    <property type="evidence" value="ECO:0007669"/>
    <property type="project" value="UniProtKB-EC"/>
</dbReference>
<dbReference type="Gene3D" id="2.30.40.10">
    <property type="entry name" value="Urease, subunit C, domain 1"/>
    <property type="match status" value="1"/>
</dbReference>
<keyword evidence="2" id="KW-0378">Hydrolase</keyword>
<evidence type="ECO:0000259" key="1">
    <source>
        <dbReference type="Pfam" id="PF07969"/>
    </source>
</evidence>
<dbReference type="EC" id="3.5.1.81" evidence="2"/>
<dbReference type="PANTHER" id="PTHR11647">
    <property type="entry name" value="HYDRANTOINASE/DIHYDROPYRIMIDINASE FAMILY MEMBER"/>
    <property type="match status" value="1"/>
</dbReference>
<accession>A0A1K0JKJ8</accession>
<dbReference type="InterPro" id="IPR013108">
    <property type="entry name" value="Amidohydro_3"/>
</dbReference>
<dbReference type="CDD" id="cd01297">
    <property type="entry name" value="D-aminoacylase"/>
    <property type="match status" value="1"/>
</dbReference>
<name>A0A1K0JKJ8_CUPNE</name>
<dbReference type="InterPro" id="IPR023100">
    <property type="entry name" value="D-aminoacylase_insert_dom_sf"/>
</dbReference>
<dbReference type="RefSeq" id="WP_340528199.1">
    <property type="nucleotide sequence ID" value="NZ_FMSH01000409.1"/>
</dbReference>
<feature type="domain" description="Amidohydrolase 3" evidence="1">
    <location>
        <begin position="366"/>
        <end position="467"/>
    </location>
</feature>
<dbReference type="SUPFAM" id="SSF51556">
    <property type="entry name" value="Metallo-dependent hydrolases"/>
    <property type="match status" value="1"/>
</dbReference>
<dbReference type="PANTHER" id="PTHR11647:SF1">
    <property type="entry name" value="COLLAPSIN RESPONSE MEDIATOR PROTEIN"/>
    <property type="match status" value="1"/>
</dbReference>
<dbReference type="InterPro" id="IPR050378">
    <property type="entry name" value="Metallo-dep_Hydrolases_sf"/>
</dbReference>
<protein>
    <submittedName>
        <fullName evidence="2">D-aminoacylase</fullName>
        <ecNumber evidence="2">3.5.1.81</ecNumber>
    </submittedName>
</protein>
<organism evidence="2">
    <name type="scientific">Cupriavidus necator</name>
    <name type="common">Alcaligenes eutrophus</name>
    <name type="synonym">Ralstonia eutropha</name>
    <dbReference type="NCBI Taxonomy" id="106590"/>
    <lineage>
        <taxon>Bacteria</taxon>
        <taxon>Pseudomonadati</taxon>
        <taxon>Pseudomonadota</taxon>
        <taxon>Betaproteobacteria</taxon>
        <taxon>Burkholderiales</taxon>
        <taxon>Burkholderiaceae</taxon>
        <taxon>Cupriavidus</taxon>
    </lineage>
</organism>
<dbReference type="Gene3D" id="3.20.20.140">
    <property type="entry name" value="Metal-dependent hydrolases"/>
    <property type="match status" value="1"/>
</dbReference>
<dbReference type="InterPro" id="IPR032466">
    <property type="entry name" value="Metal_Hydrolase"/>
</dbReference>
<reference evidence="2" key="1">
    <citation type="submission" date="2016-09" db="EMBL/GenBank/DDBJ databases">
        <authorList>
            <person name="Capua I."/>
            <person name="De Benedictis P."/>
            <person name="Joannis T."/>
            <person name="Lombin L.H."/>
            <person name="Cattoli G."/>
        </authorList>
    </citation>
    <scope>NUCLEOTIDE SEQUENCE</scope>
    <source>
        <strain evidence="2">B9</strain>
    </source>
</reference>
<dbReference type="AlphaFoldDB" id="A0A1K0JKJ8"/>
<dbReference type="InterPro" id="IPR011059">
    <property type="entry name" value="Metal-dep_hydrolase_composite"/>
</dbReference>
<dbReference type="SUPFAM" id="SSF51338">
    <property type="entry name" value="Composite domain of metallo-dependent hydrolases"/>
    <property type="match status" value="1"/>
</dbReference>
<feature type="domain" description="Amidohydrolase 3" evidence="1">
    <location>
        <begin position="54"/>
        <end position="255"/>
    </location>
</feature>